<keyword evidence="4" id="KW-1185">Reference proteome</keyword>
<dbReference type="PANTHER" id="PTHR23150:SF19">
    <property type="entry name" value="FORMYLGLYCINE-GENERATING ENZYME"/>
    <property type="match status" value="1"/>
</dbReference>
<protein>
    <recommendedName>
        <fullName evidence="2">Sulfatase-modifying factor enzyme-like domain-containing protein</fullName>
    </recommendedName>
</protein>
<dbReference type="Pfam" id="PF03781">
    <property type="entry name" value="FGE-sulfatase"/>
    <property type="match status" value="1"/>
</dbReference>
<evidence type="ECO:0000256" key="1">
    <source>
        <dbReference type="SAM" id="SignalP"/>
    </source>
</evidence>
<dbReference type="InterPro" id="IPR016187">
    <property type="entry name" value="CTDL_fold"/>
</dbReference>
<name>A0A2N0VJU8_9BACT</name>
<dbReference type="PANTHER" id="PTHR23150">
    <property type="entry name" value="SULFATASE MODIFYING FACTOR 1, 2"/>
    <property type="match status" value="1"/>
</dbReference>
<dbReference type="SUPFAM" id="SSF56436">
    <property type="entry name" value="C-type lectin-like"/>
    <property type="match status" value="1"/>
</dbReference>
<dbReference type="RefSeq" id="WP_101071740.1">
    <property type="nucleotide sequence ID" value="NZ_PISP01000001.1"/>
</dbReference>
<proteinExistence type="predicted"/>
<dbReference type="InterPro" id="IPR005532">
    <property type="entry name" value="SUMF_dom"/>
</dbReference>
<evidence type="ECO:0000259" key="2">
    <source>
        <dbReference type="Pfam" id="PF03781"/>
    </source>
</evidence>
<sequence length="263" mass="29739">MKLPFNTYHKVAAVLGFLLAIQLPVVQAQNQAIAIPEGSFHSVLPEVVGEPHQVEPFKIDETAVTNEDYLEFLKENPEWQRSSISPLFAGSDYLRHWEYDLNPGSDEIMDRPVTRVSWYAANSYCEWNGGRLPTLNEWEYAAQAMDFDSNLEANRFSSELIGWYSAVDTKIKSDVGSTGIENRYGVKDLFGLIMEWVEDFNPPIADDISLDCGTVGRMQGDASVYSYAMSIRYITRMSFKPTSSTGMLGFRCAYDMNSNKMEI</sequence>
<feature type="chain" id="PRO_5014806448" description="Sulfatase-modifying factor enzyme-like domain-containing protein" evidence="1">
    <location>
        <begin position="29"/>
        <end position="263"/>
    </location>
</feature>
<dbReference type="InterPro" id="IPR051043">
    <property type="entry name" value="Sulfatase_Mod_Factor_Kinase"/>
</dbReference>
<dbReference type="Gene3D" id="3.90.1580.10">
    <property type="entry name" value="paralog of FGE (formylglycine-generating enzyme)"/>
    <property type="match status" value="1"/>
</dbReference>
<keyword evidence="1" id="KW-0732">Signal</keyword>
<organism evidence="3 4">
    <name type="scientific">Rhodohalobacter barkolensis</name>
    <dbReference type="NCBI Taxonomy" id="2053187"/>
    <lineage>
        <taxon>Bacteria</taxon>
        <taxon>Pseudomonadati</taxon>
        <taxon>Balneolota</taxon>
        <taxon>Balneolia</taxon>
        <taxon>Balneolales</taxon>
        <taxon>Balneolaceae</taxon>
        <taxon>Rhodohalobacter</taxon>
    </lineage>
</organism>
<feature type="domain" description="Sulfatase-modifying factor enzyme-like" evidence="2">
    <location>
        <begin position="52"/>
        <end position="253"/>
    </location>
</feature>
<gene>
    <name evidence="3" type="ORF">CWD77_02990</name>
</gene>
<reference evidence="3 4" key="1">
    <citation type="submission" date="2017-11" db="EMBL/GenBank/DDBJ databases">
        <title>Rhodohalobacter 15182 sp. nov., isolated from a salt lake.</title>
        <authorList>
            <person name="Han S."/>
        </authorList>
    </citation>
    <scope>NUCLEOTIDE SEQUENCE [LARGE SCALE GENOMIC DNA]</scope>
    <source>
        <strain evidence="3 4">15182</strain>
    </source>
</reference>
<dbReference type="OrthoDB" id="9768004at2"/>
<dbReference type="GO" id="GO:0120147">
    <property type="term" value="F:formylglycine-generating oxidase activity"/>
    <property type="evidence" value="ECO:0007669"/>
    <property type="project" value="TreeGrafter"/>
</dbReference>
<evidence type="ECO:0000313" key="3">
    <source>
        <dbReference type="EMBL" id="PKD44449.1"/>
    </source>
</evidence>
<dbReference type="InterPro" id="IPR042095">
    <property type="entry name" value="SUMF_sf"/>
</dbReference>
<feature type="signal peptide" evidence="1">
    <location>
        <begin position="1"/>
        <end position="28"/>
    </location>
</feature>
<dbReference type="AlphaFoldDB" id="A0A2N0VJU8"/>
<dbReference type="EMBL" id="PISP01000001">
    <property type="protein sequence ID" value="PKD44449.1"/>
    <property type="molecule type" value="Genomic_DNA"/>
</dbReference>
<dbReference type="Proteomes" id="UP000233398">
    <property type="component" value="Unassembled WGS sequence"/>
</dbReference>
<accession>A0A2N0VJU8</accession>
<evidence type="ECO:0000313" key="4">
    <source>
        <dbReference type="Proteomes" id="UP000233398"/>
    </source>
</evidence>
<comment type="caution">
    <text evidence="3">The sequence shown here is derived from an EMBL/GenBank/DDBJ whole genome shotgun (WGS) entry which is preliminary data.</text>
</comment>